<dbReference type="Pfam" id="PF17200">
    <property type="entry name" value="sCache_2"/>
    <property type="match status" value="1"/>
</dbReference>
<evidence type="ECO:0000256" key="8">
    <source>
        <dbReference type="PROSITE-ProRule" id="PRU00284"/>
    </source>
</evidence>
<comment type="similarity">
    <text evidence="7">Belongs to the methyl-accepting chemotaxis (MCP) protein family.</text>
</comment>
<dbReference type="EMBL" id="CP065425">
    <property type="protein sequence ID" value="QQZ10034.1"/>
    <property type="molecule type" value="Genomic_DNA"/>
</dbReference>
<dbReference type="InterPro" id="IPR003660">
    <property type="entry name" value="HAMP_dom"/>
</dbReference>
<evidence type="ECO:0000259" key="10">
    <source>
        <dbReference type="PROSITE" id="PS50111"/>
    </source>
</evidence>
<dbReference type="InterPro" id="IPR004089">
    <property type="entry name" value="MCPsignal_dom"/>
</dbReference>
<name>A0ABX7E483_9BACI</name>
<gene>
    <name evidence="12" type="ORF">I5776_03440</name>
</gene>
<evidence type="ECO:0000313" key="12">
    <source>
        <dbReference type="EMBL" id="QQZ10034.1"/>
    </source>
</evidence>
<evidence type="ECO:0000256" key="1">
    <source>
        <dbReference type="ARBA" id="ARBA00004651"/>
    </source>
</evidence>
<evidence type="ECO:0000256" key="2">
    <source>
        <dbReference type="ARBA" id="ARBA00022475"/>
    </source>
</evidence>
<dbReference type="RefSeq" id="WP_202778982.1">
    <property type="nucleotide sequence ID" value="NZ_CP065425.1"/>
</dbReference>
<dbReference type="PANTHER" id="PTHR32089">
    <property type="entry name" value="METHYL-ACCEPTING CHEMOTAXIS PROTEIN MCPB"/>
    <property type="match status" value="1"/>
</dbReference>
<keyword evidence="13" id="KW-1185">Reference proteome</keyword>
<proteinExistence type="inferred from homology"/>
<evidence type="ECO:0000259" key="11">
    <source>
        <dbReference type="PROSITE" id="PS50885"/>
    </source>
</evidence>
<feature type="domain" description="Methyl-accepting transducer" evidence="10">
    <location>
        <begin position="296"/>
        <end position="546"/>
    </location>
</feature>
<protein>
    <submittedName>
        <fullName evidence="12">Cache domain-containing protein</fullName>
    </submittedName>
</protein>
<accession>A0ABX7E483</accession>
<dbReference type="SMART" id="SM00283">
    <property type="entry name" value="MA"/>
    <property type="match status" value="1"/>
</dbReference>
<evidence type="ECO:0000256" key="4">
    <source>
        <dbReference type="ARBA" id="ARBA00022989"/>
    </source>
</evidence>
<dbReference type="CDD" id="cd06225">
    <property type="entry name" value="HAMP"/>
    <property type="match status" value="1"/>
</dbReference>
<dbReference type="SUPFAM" id="SSF58104">
    <property type="entry name" value="Methyl-accepting chemotaxis protein (MCP) signaling domain"/>
    <property type="match status" value="1"/>
</dbReference>
<feature type="transmembrane region" description="Helical" evidence="9">
    <location>
        <begin position="203"/>
        <end position="223"/>
    </location>
</feature>
<keyword evidence="2" id="KW-1003">Cell membrane</keyword>
<dbReference type="Pfam" id="PF00015">
    <property type="entry name" value="MCPsignal"/>
    <property type="match status" value="1"/>
</dbReference>
<evidence type="ECO:0000256" key="6">
    <source>
        <dbReference type="ARBA" id="ARBA00023224"/>
    </source>
</evidence>
<keyword evidence="6 8" id="KW-0807">Transducer</keyword>
<keyword evidence="4 9" id="KW-1133">Transmembrane helix</keyword>
<dbReference type="SMART" id="SM00304">
    <property type="entry name" value="HAMP"/>
    <property type="match status" value="2"/>
</dbReference>
<dbReference type="PANTHER" id="PTHR32089:SF112">
    <property type="entry name" value="LYSOZYME-LIKE PROTEIN-RELATED"/>
    <property type="match status" value="1"/>
</dbReference>
<evidence type="ECO:0000256" key="5">
    <source>
        <dbReference type="ARBA" id="ARBA00023136"/>
    </source>
</evidence>
<evidence type="ECO:0000256" key="7">
    <source>
        <dbReference type="ARBA" id="ARBA00029447"/>
    </source>
</evidence>
<keyword evidence="5 9" id="KW-0472">Membrane</keyword>
<comment type="subcellular location">
    <subcellularLocation>
        <location evidence="1">Cell membrane</location>
        <topology evidence="1">Multi-pass membrane protein</topology>
    </subcellularLocation>
</comment>
<evidence type="ECO:0000256" key="3">
    <source>
        <dbReference type="ARBA" id="ARBA00022692"/>
    </source>
</evidence>
<reference evidence="12 13" key="1">
    <citation type="submission" date="2020-11" db="EMBL/GenBank/DDBJ databases">
        <title>Taxonomic evaluation of the Bacillus sporothermodurans group of bacteria based on whole genome sequences.</title>
        <authorList>
            <person name="Fiedler G."/>
            <person name="Herbstmann A.-D."/>
            <person name="Doll E."/>
            <person name="Wenning M."/>
            <person name="Brinks E."/>
            <person name="Kabisch J."/>
            <person name="Breitenwieser F."/>
            <person name="Lappann M."/>
            <person name="Boehnlein C."/>
            <person name="Franz C."/>
        </authorList>
    </citation>
    <scope>NUCLEOTIDE SEQUENCE [LARGE SCALE GENOMIC DNA]</scope>
    <source>
        <strain evidence="12 13">JCM 19841</strain>
    </source>
</reference>
<dbReference type="PROSITE" id="PS50885">
    <property type="entry name" value="HAMP"/>
    <property type="match status" value="1"/>
</dbReference>
<dbReference type="InterPro" id="IPR033480">
    <property type="entry name" value="sCache_2"/>
</dbReference>
<dbReference type="Gene3D" id="1.10.287.950">
    <property type="entry name" value="Methyl-accepting chemotaxis protein"/>
    <property type="match status" value="1"/>
</dbReference>
<dbReference type="Proteomes" id="UP000595691">
    <property type="component" value="Chromosome"/>
</dbReference>
<dbReference type="Gene3D" id="3.30.450.20">
    <property type="entry name" value="PAS domain"/>
    <property type="match status" value="1"/>
</dbReference>
<sequence length="582" mass="64099">MKRQNVFNKLSLKLLFALLVMTIIISTTIGVVNYNFAKKELIKSGELDLQHLVNTAVATLETLNQDVQNGDLTLAEAQDKAREILNGPKSGNTYDYSKSPFVYKKNGYLFAIDSNIATTLEPSGNIGSVVTDPAAIKVQKRLLKAAKAENTQDHFYTYKWKEAGKKHSSEKISYATYFEPWDWNVGIGAFADDFYAGLDSLKWMTIIICVSITLICLVIFYFATRRKFKLLKTLSDVSMEIANGNLNVAKLPESSDELGQLSKSFNKMVLELKTMMQHLQTMSTNLVDSATNLSAIAEETTASGEEVGNALSEITQGMVAQASDTEDTSNNIEMLTKSIEKVNEHQHAMNEITLSSENAATNGMKMVELLKKSNEDSLQSSDEISIGITNLFNRIQNISSITKTINDISEQTNLLALNASIEAARAGEHGKGFAVVAQEVRKLAEGSHQATAHIQNMIAEIEKDTETTVMAMANTIQYSQQLSEVVGKTETEFMNIHATVSKSVKAMEYVSKEIENITSQSEQINAAIQNISAVSEEAAASAEEITASVDEQMNALQTTTTLAENLNKLSEELNQTIHRYKL</sequence>
<keyword evidence="3 9" id="KW-0812">Transmembrane</keyword>
<evidence type="ECO:0000313" key="13">
    <source>
        <dbReference type="Proteomes" id="UP000595691"/>
    </source>
</evidence>
<organism evidence="12 13">
    <name type="scientific">Heyndrickxia vini</name>
    <dbReference type="NCBI Taxonomy" id="1476025"/>
    <lineage>
        <taxon>Bacteria</taxon>
        <taxon>Bacillati</taxon>
        <taxon>Bacillota</taxon>
        <taxon>Bacilli</taxon>
        <taxon>Bacillales</taxon>
        <taxon>Bacillaceae</taxon>
        <taxon>Heyndrickxia</taxon>
    </lineage>
</organism>
<dbReference type="SMART" id="SM01049">
    <property type="entry name" value="Cache_2"/>
    <property type="match status" value="1"/>
</dbReference>
<feature type="domain" description="HAMP" evidence="11">
    <location>
        <begin position="225"/>
        <end position="277"/>
    </location>
</feature>
<evidence type="ECO:0000256" key="9">
    <source>
        <dbReference type="SAM" id="Phobius"/>
    </source>
</evidence>
<dbReference type="Pfam" id="PF00672">
    <property type="entry name" value="HAMP"/>
    <property type="match status" value="1"/>
</dbReference>
<dbReference type="PROSITE" id="PS50111">
    <property type="entry name" value="CHEMOTAXIS_TRANSDUC_2"/>
    <property type="match status" value="1"/>
</dbReference>
<dbReference type="Gene3D" id="6.10.340.10">
    <property type="match status" value="1"/>
</dbReference>